<evidence type="ECO:0000256" key="3">
    <source>
        <dbReference type="ARBA" id="ARBA00022723"/>
    </source>
</evidence>
<name>A0A382UWE2_9ZZZZ</name>
<dbReference type="InterPro" id="IPR042128">
    <property type="entry name" value="NuoE_dom"/>
</dbReference>
<dbReference type="FunFam" id="1.10.10.1590:FF:000001">
    <property type="entry name" value="NADH-quinone oxidoreductase subunit E"/>
    <property type="match status" value="1"/>
</dbReference>
<proteinExistence type="inferred from homology"/>
<dbReference type="GO" id="GO:0046872">
    <property type="term" value="F:metal ion binding"/>
    <property type="evidence" value="ECO:0007669"/>
    <property type="project" value="UniProtKB-KW"/>
</dbReference>
<organism evidence="8">
    <name type="scientific">marine metagenome</name>
    <dbReference type="NCBI Taxonomy" id="408172"/>
    <lineage>
        <taxon>unclassified sequences</taxon>
        <taxon>metagenomes</taxon>
        <taxon>ecological metagenomes</taxon>
    </lineage>
</organism>
<evidence type="ECO:0000256" key="7">
    <source>
        <dbReference type="SAM" id="MobiDB-lite"/>
    </source>
</evidence>
<evidence type="ECO:0000313" key="8">
    <source>
        <dbReference type="EMBL" id="SVD38540.1"/>
    </source>
</evidence>
<dbReference type="SUPFAM" id="SSF52833">
    <property type="entry name" value="Thioredoxin-like"/>
    <property type="match status" value="1"/>
</dbReference>
<keyword evidence="2" id="KW-0001">2Fe-2S</keyword>
<dbReference type="InterPro" id="IPR036249">
    <property type="entry name" value="Thioredoxin-like_sf"/>
</dbReference>
<keyword evidence="4" id="KW-0408">Iron</keyword>
<dbReference type="PROSITE" id="PS01099">
    <property type="entry name" value="COMPLEX1_24K"/>
    <property type="match status" value="1"/>
</dbReference>
<keyword evidence="3" id="KW-0479">Metal-binding</keyword>
<dbReference type="Pfam" id="PF01257">
    <property type="entry name" value="2Fe-2S_thioredx"/>
    <property type="match status" value="1"/>
</dbReference>
<dbReference type="PANTHER" id="PTHR10371">
    <property type="entry name" value="NADH DEHYDROGENASE UBIQUINONE FLAVOPROTEIN 2, MITOCHONDRIAL"/>
    <property type="match status" value="1"/>
</dbReference>
<dbReference type="EMBL" id="UINC01147298">
    <property type="protein sequence ID" value="SVD38540.1"/>
    <property type="molecule type" value="Genomic_DNA"/>
</dbReference>
<evidence type="ECO:0000256" key="4">
    <source>
        <dbReference type="ARBA" id="ARBA00023004"/>
    </source>
</evidence>
<comment type="similarity">
    <text evidence="1">Belongs to the complex I 24 kDa subunit family.</text>
</comment>
<evidence type="ECO:0000256" key="5">
    <source>
        <dbReference type="ARBA" id="ARBA00023014"/>
    </source>
</evidence>
<sequence>MELSKETLTKIDEVVARYPEKRSATLMVIHLVQDEQGCISDEAVEWIAERLEVEPVNIYEVVTFYPMIRREPWGKTHVRVCRTLPCALRGSYKTCRTLEDKLGVKEGHVSEDGDFSIEFMECLADCGKGPVVIVDEKTYEDVQGEAAEKFAEHVKNGTLEKDRNFTSYEDGLAKPRKKTVASTKKGARKK</sequence>
<dbReference type="PANTHER" id="PTHR10371:SF3">
    <property type="entry name" value="NADH DEHYDROGENASE [UBIQUINONE] FLAVOPROTEIN 2, MITOCHONDRIAL"/>
    <property type="match status" value="1"/>
</dbReference>
<dbReference type="GO" id="GO:0051537">
    <property type="term" value="F:2 iron, 2 sulfur cluster binding"/>
    <property type="evidence" value="ECO:0007669"/>
    <property type="project" value="UniProtKB-KW"/>
</dbReference>
<evidence type="ECO:0000256" key="6">
    <source>
        <dbReference type="ARBA" id="ARBA00034078"/>
    </source>
</evidence>
<dbReference type="InterPro" id="IPR002023">
    <property type="entry name" value="NuoE-like"/>
</dbReference>
<evidence type="ECO:0000256" key="2">
    <source>
        <dbReference type="ARBA" id="ARBA00022714"/>
    </source>
</evidence>
<feature type="region of interest" description="Disordered" evidence="7">
    <location>
        <begin position="165"/>
        <end position="190"/>
    </location>
</feature>
<dbReference type="PIRSF" id="PIRSF000216">
    <property type="entry name" value="NADH_DH_24kDa"/>
    <property type="match status" value="1"/>
</dbReference>
<dbReference type="CDD" id="cd03064">
    <property type="entry name" value="TRX_Fd_NuoE"/>
    <property type="match status" value="1"/>
</dbReference>
<protein>
    <recommendedName>
        <fullName evidence="9">NAD(P)H-dependent oxidoreductase subunit E</fullName>
    </recommendedName>
</protein>
<dbReference type="Gene3D" id="1.10.10.1590">
    <property type="entry name" value="NADH-quinone oxidoreductase subunit E"/>
    <property type="match status" value="1"/>
</dbReference>
<evidence type="ECO:0008006" key="9">
    <source>
        <dbReference type="Google" id="ProtNLM"/>
    </source>
</evidence>
<dbReference type="AlphaFoldDB" id="A0A382UWE2"/>
<dbReference type="Gene3D" id="3.40.30.10">
    <property type="entry name" value="Glutaredoxin"/>
    <property type="match status" value="1"/>
</dbReference>
<dbReference type="InterPro" id="IPR041921">
    <property type="entry name" value="NuoE_N"/>
</dbReference>
<gene>
    <name evidence="8" type="ORF">METZ01_LOCUS391394</name>
</gene>
<dbReference type="NCBIfam" id="TIGR01958">
    <property type="entry name" value="nuoE_fam"/>
    <property type="match status" value="1"/>
</dbReference>
<evidence type="ECO:0000256" key="1">
    <source>
        <dbReference type="ARBA" id="ARBA00010643"/>
    </source>
</evidence>
<feature type="compositionally biased region" description="Basic residues" evidence="7">
    <location>
        <begin position="174"/>
        <end position="190"/>
    </location>
</feature>
<comment type="cofactor">
    <cofactor evidence="6">
        <name>[2Fe-2S] cluster</name>
        <dbReference type="ChEBI" id="CHEBI:190135"/>
    </cofactor>
</comment>
<reference evidence="8" key="1">
    <citation type="submission" date="2018-05" db="EMBL/GenBank/DDBJ databases">
        <authorList>
            <person name="Lanie J.A."/>
            <person name="Ng W.-L."/>
            <person name="Kazmierczak K.M."/>
            <person name="Andrzejewski T.M."/>
            <person name="Davidsen T.M."/>
            <person name="Wayne K.J."/>
            <person name="Tettelin H."/>
            <person name="Glass J.I."/>
            <person name="Rusch D."/>
            <person name="Podicherti R."/>
            <person name="Tsui H.-C.T."/>
            <person name="Winkler M.E."/>
        </authorList>
    </citation>
    <scope>NUCLEOTIDE SEQUENCE</scope>
</reference>
<keyword evidence="5" id="KW-0411">Iron-sulfur</keyword>
<dbReference type="GO" id="GO:0003954">
    <property type="term" value="F:NADH dehydrogenase activity"/>
    <property type="evidence" value="ECO:0007669"/>
    <property type="project" value="TreeGrafter"/>
</dbReference>
<accession>A0A382UWE2</accession>